<evidence type="ECO:0000256" key="11">
    <source>
        <dbReference type="ARBA" id="ARBA00022915"/>
    </source>
</evidence>
<feature type="binding site" evidence="14">
    <location>
        <position position="47"/>
    </location>
    <ligand>
        <name>substrate</name>
    </ligand>
</feature>
<protein>
    <recommendedName>
        <fullName evidence="15">Aspartokinase</fullName>
        <ecNumber evidence="15">2.7.2.4</ecNumber>
    </recommendedName>
</protein>
<dbReference type="PIRSF" id="PIRSF000726">
    <property type="entry name" value="Asp_kin"/>
    <property type="match status" value="1"/>
</dbReference>
<dbReference type="InterPro" id="IPR036393">
    <property type="entry name" value="AceGlu_kinase-like_sf"/>
</dbReference>
<organism evidence="18">
    <name type="scientific">Candidatus Improbicoccus pseudotrichonymphae</name>
    <dbReference type="NCBI Taxonomy" id="3033792"/>
    <lineage>
        <taxon>Bacteria</taxon>
        <taxon>Bacillati</taxon>
        <taxon>Bacillota</taxon>
        <taxon>Clostridia</taxon>
        <taxon>Candidatus Improbicoccus</taxon>
    </lineage>
</organism>
<evidence type="ECO:0000313" key="18">
    <source>
        <dbReference type="EMBL" id="BED91930.1"/>
    </source>
</evidence>
<dbReference type="PANTHER" id="PTHR21499">
    <property type="entry name" value="ASPARTATE KINASE"/>
    <property type="match status" value="1"/>
</dbReference>
<evidence type="ECO:0000256" key="7">
    <source>
        <dbReference type="ARBA" id="ARBA00022679"/>
    </source>
</evidence>
<evidence type="ECO:0000256" key="13">
    <source>
        <dbReference type="ARBA" id="ARBA00047872"/>
    </source>
</evidence>
<evidence type="ECO:0000256" key="14">
    <source>
        <dbReference type="PIRSR" id="PIRSR000726-1"/>
    </source>
</evidence>
<name>A0AA48IGY3_9FIRM</name>
<keyword evidence="8 14" id="KW-0547">Nucleotide-binding</keyword>
<keyword evidence="9 15" id="KW-0418">Kinase</keyword>
<dbReference type="GO" id="GO:0009089">
    <property type="term" value="P:lysine biosynthetic process via diaminopimelate"/>
    <property type="evidence" value="ECO:0007669"/>
    <property type="project" value="InterPro"/>
</dbReference>
<dbReference type="KEGG" id="ips:CfP315_0483"/>
<accession>A0AA48IGY3</accession>
<dbReference type="AlphaFoldDB" id="A0AA48IGY3"/>
<dbReference type="GO" id="GO:0004072">
    <property type="term" value="F:aspartate kinase activity"/>
    <property type="evidence" value="ECO:0007669"/>
    <property type="project" value="UniProtKB-EC"/>
</dbReference>
<keyword evidence="10 14" id="KW-0067">ATP-binding</keyword>
<evidence type="ECO:0000256" key="10">
    <source>
        <dbReference type="ARBA" id="ARBA00022840"/>
    </source>
</evidence>
<dbReference type="SUPFAM" id="SSF53633">
    <property type="entry name" value="Carbamate kinase-like"/>
    <property type="match status" value="1"/>
</dbReference>
<comment type="pathway">
    <text evidence="4 16">Amino-acid biosynthesis; L-threonine biosynthesis; L-threonine from L-aspartate: step 1/5.</text>
</comment>
<evidence type="ECO:0000256" key="5">
    <source>
        <dbReference type="ARBA" id="ARBA00010122"/>
    </source>
</evidence>
<dbReference type="Gene3D" id="3.30.2130.10">
    <property type="entry name" value="VC0802-like"/>
    <property type="match status" value="1"/>
</dbReference>
<dbReference type="NCBIfam" id="NF005154">
    <property type="entry name" value="PRK06635.1-2"/>
    <property type="match status" value="1"/>
</dbReference>
<evidence type="ECO:0000256" key="6">
    <source>
        <dbReference type="ARBA" id="ARBA00022605"/>
    </source>
</evidence>
<evidence type="ECO:0000256" key="16">
    <source>
        <dbReference type="RuleBase" id="RU004249"/>
    </source>
</evidence>
<dbReference type="PANTHER" id="PTHR21499:SF3">
    <property type="entry name" value="ASPARTOKINASE"/>
    <property type="match status" value="1"/>
</dbReference>
<comment type="pathway">
    <text evidence="3 16">Amino-acid biosynthesis; L-methionine biosynthesis via de novo pathway; L-homoserine from L-aspartate: step 1/3.</text>
</comment>
<dbReference type="Pfam" id="PF00696">
    <property type="entry name" value="AA_kinase"/>
    <property type="match status" value="1"/>
</dbReference>
<comment type="pathway">
    <text evidence="2 16">Amino-acid biosynthesis; L-lysine biosynthesis via DAP pathway; (S)-tetrahydrodipicolinate from L-aspartate: step 1/4.</text>
</comment>
<feature type="binding site" evidence="14">
    <location>
        <begin position="173"/>
        <end position="174"/>
    </location>
    <ligand>
        <name>ATP</name>
        <dbReference type="ChEBI" id="CHEBI:30616"/>
    </ligand>
</feature>
<feature type="binding site" evidence="14">
    <location>
        <begin position="209"/>
        <end position="210"/>
    </location>
    <ligand>
        <name>ATP</name>
        <dbReference type="ChEBI" id="CHEBI:30616"/>
    </ligand>
</feature>
<evidence type="ECO:0000256" key="8">
    <source>
        <dbReference type="ARBA" id="ARBA00022741"/>
    </source>
</evidence>
<dbReference type="GO" id="GO:0005829">
    <property type="term" value="C:cytosol"/>
    <property type="evidence" value="ECO:0007669"/>
    <property type="project" value="TreeGrafter"/>
</dbReference>
<proteinExistence type="inferred from homology"/>
<feature type="binding site" evidence="14">
    <location>
        <begin position="7"/>
        <end position="10"/>
    </location>
    <ligand>
        <name>ATP</name>
        <dbReference type="ChEBI" id="CHEBI:30616"/>
    </ligand>
</feature>
<feature type="domain" description="Aspartate/glutamate/uridylate kinase" evidence="17">
    <location>
        <begin position="3"/>
        <end position="229"/>
    </location>
</feature>
<keyword evidence="6 16" id="KW-0028">Amino-acid biosynthesis</keyword>
<dbReference type="GO" id="GO:0009090">
    <property type="term" value="P:homoserine biosynthetic process"/>
    <property type="evidence" value="ECO:0007669"/>
    <property type="project" value="TreeGrafter"/>
</dbReference>
<keyword evidence="12" id="KW-0457">Lysine biosynthesis</keyword>
<sequence length="395" mass="43464">MSIIVKKFGGSSVANTERLFVIARIIKETYEKKHKIVVVISAQGKTTDQLIEKAYKVNSNPSPREMDVLLSSGEQISMALLSMALQKLEVPSVSLTGWQAGIETCSYHSNAKITNINPIRIKENLDKNSVVIVAGFQGINAQGDITTTGRGGSDTTAVALAAVLSADECRIYTDVNGVFVADPNIIPKTEKIDTISYNCMTKFASKGAKVLNKRSVQLAEKYSVPISVLSSFENLHSTTVCEKESKNCGEIKGIAVNKNLILVHISGLFQMCIEKIFDLISNENTVRVCLQKEDSLVIIINGDDKNSSQMIAKKIKSTCEDHKISFFLDENIAEVSVINSNEKNQIVTTNVILKCLKNIKIKSINTEDNLISMLIDKSEIEVVVNKIYSEFFNKS</sequence>
<evidence type="ECO:0000256" key="12">
    <source>
        <dbReference type="ARBA" id="ARBA00023154"/>
    </source>
</evidence>
<dbReference type="PROSITE" id="PS00324">
    <property type="entry name" value="ASPARTOKINASE"/>
    <property type="match status" value="1"/>
</dbReference>
<dbReference type="EC" id="2.7.2.4" evidence="15"/>
<keyword evidence="11" id="KW-0220">Diaminopimelate biosynthesis</keyword>
<dbReference type="CDD" id="cd04261">
    <property type="entry name" value="AAK_AKii-LysC-BS"/>
    <property type="match status" value="1"/>
</dbReference>
<evidence type="ECO:0000256" key="2">
    <source>
        <dbReference type="ARBA" id="ARBA00004766"/>
    </source>
</evidence>
<keyword evidence="7 15" id="KW-0808">Transferase</keyword>
<dbReference type="Proteomes" id="UP001337580">
    <property type="component" value="Chromosome"/>
</dbReference>
<feature type="binding site" evidence="14">
    <location>
        <position position="74"/>
    </location>
    <ligand>
        <name>substrate</name>
    </ligand>
</feature>
<dbReference type="InterPro" id="IPR018042">
    <property type="entry name" value="Aspartate_kinase_CS"/>
</dbReference>
<dbReference type="InterPro" id="IPR001048">
    <property type="entry name" value="Asp/Glu/Uridylate_kinase"/>
</dbReference>
<dbReference type="FunFam" id="3.40.1160.10:FF:000002">
    <property type="entry name" value="Aspartokinase"/>
    <property type="match status" value="1"/>
</dbReference>
<comment type="similarity">
    <text evidence="5 15">Belongs to the aspartokinase family.</text>
</comment>
<evidence type="ECO:0000256" key="15">
    <source>
        <dbReference type="RuleBase" id="RU003448"/>
    </source>
</evidence>
<dbReference type="GO" id="GO:0019877">
    <property type="term" value="P:diaminopimelate biosynthetic process"/>
    <property type="evidence" value="ECO:0007669"/>
    <property type="project" value="UniProtKB-KW"/>
</dbReference>
<gene>
    <name evidence="18" type="ORF">CfP315_0483</name>
</gene>
<evidence type="ECO:0000256" key="3">
    <source>
        <dbReference type="ARBA" id="ARBA00004986"/>
    </source>
</evidence>
<dbReference type="NCBIfam" id="NF005155">
    <property type="entry name" value="PRK06635.1-4"/>
    <property type="match status" value="1"/>
</dbReference>
<dbReference type="EMBL" id="AP027924">
    <property type="protein sequence ID" value="BED91930.1"/>
    <property type="molecule type" value="Genomic_DNA"/>
</dbReference>
<dbReference type="NCBIfam" id="TIGR00657">
    <property type="entry name" value="asp_kinases"/>
    <property type="match status" value="1"/>
</dbReference>
<evidence type="ECO:0000256" key="4">
    <source>
        <dbReference type="ARBA" id="ARBA00005139"/>
    </source>
</evidence>
<dbReference type="InterPro" id="IPR001341">
    <property type="entry name" value="Asp_kinase"/>
</dbReference>
<comment type="function">
    <text evidence="1">Catalyzes the phosphorylation of the beta-carboxyl group of aspartic acid with ATP to yield 4-phospho-L-aspartate, which is involved in the branched biosynthetic pathway leading to the biosynthesis of amino acids threonine, isoleucine and methionine.</text>
</comment>
<dbReference type="GO" id="GO:0005524">
    <property type="term" value="F:ATP binding"/>
    <property type="evidence" value="ECO:0007669"/>
    <property type="project" value="UniProtKB-KW"/>
</dbReference>
<reference evidence="18" key="1">
    <citation type="journal article" date="2023" name="ISME J.">
        <title>Emergence of putative energy parasites within Clostridia revealed by genome analysis of a novel endosymbiotic clade.</title>
        <authorList>
            <person name="Takahashi K."/>
            <person name="Kuwahara H."/>
            <person name="Horikawa Y."/>
            <person name="Izawa K."/>
            <person name="Kato D."/>
            <person name="Inagaki T."/>
            <person name="Yuki M."/>
            <person name="Ohkuma M."/>
            <person name="Hongoh Y."/>
        </authorList>
    </citation>
    <scope>NUCLEOTIDE SEQUENCE</scope>
    <source>
        <strain evidence="18">CfP3-15</strain>
    </source>
</reference>
<evidence type="ECO:0000256" key="1">
    <source>
        <dbReference type="ARBA" id="ARBA00003121"/>
    </source>
</evidence>
<comment type="catalytic activity">
    <reaction evidence="13 15">
        <text>L-aspartate + ATP = 4-phospho-L-aspartate + ADP</text>
        <dbReference type="Rhea" id="RHEA:23776"/>
        <dbReference type="ChEBI" id="CHEBI:29991"/>
        <dbReference type="ChEBI" id="CHEBI:30616"/>
        <dbReference type="ChEBI" id="CHEBI:57535"/>
        <dbReference type="ChEBI" id="CHEBI:456216"/>
        <dbReference type="EC" id="2.7.2.4"/>
    </reaction>
</comment>
<dbReference type="InterPro" id="IPR005260">
    <property type="entry name" value="Asp_kin_monofn"/>
</dbReference>
<dbReference type="InterPro" id="IPR041740">
    <property type="entry name" value="AKii-LysC-BS"/>
</dbReference>
<evidence type="ECO:0000259" key="17">
    <source>
        <dbReference type="Pfam" id="PF00696"/>
    </source>
</evidence>
<dbReference type="Gene3D" id="3.40.1160.10">
    <property type="entry name" value="Acetylglutamate kinase-like"/>
    <property type="match status" value="1"/>
</dbReference>
<evidence type="ECO:0000256" key="9">
    <source>
        <dbReference type="ARBA" id="ARBA00022777"/>
    </source>
</evidence>